<reference evidence="6" key="1">
    <citation type="submission" date="2016-09" db="EMBL/GenBank/DDBJ databases">
        <authorList>
            <person name="Capua I."/>
            <person name="De Benedictis P."/>
            <person name="Joannis T."/>
            <person name="Lombin L.H."/>
            <person name="Cattoli G."/>
        </authorList>
    </citation>
    <scope>NUCLEOTIDE SEQUENCE</scope>
    <source>
        <strain evidence="6">B9</strain>
    </source>
</reference>
<evidence type="ECO:0000256" key="1">
    <source>
        <dbReference type="ARBA" id="ARBA00009437"/>
    </source>
</evidence>
<dbReference type="InterPro" id="IPR005119">
    <property type="entry name" value="LysR_subst-bd"/>
</dbReference>
<keyword evidence="4" id="KW-0804">Transcription</keyword>
<dbReference type="GO" id="GO:0003700">
    <property type="term" value="F:DNA-binding transcription factor activity"/>
    <property type="evidence" value="ECO:0007669"/>
    <property type="project" value="InterPro"/>
</dbReference>
<dbReference type="CDD" id="cd08432">
    <property type="entry name" value="PBP2_GcdR_TrpI_HvrB_AmpR_like"/>
    <property type="match status" value="1"/>
</dbReference>
<dbReference type="InterPro" id="IPR058163">
    <property type="entry name" value="LysR-type_TF_proteobact-type"/>
</dbReference>
<dbReference type="Gene3D" id="3.40.190.10">
    <property type="entry name" value="Periplasmic binding protein-like II"/>
    <property type="match status" value="2"/>
</dbReference>
<dbReference type="PANTHER" id="PTHR30537">
    <property type="entry name" value="HTH-TYPE TRANSCRIPTIONAL REGULATOR"/>
    <property type="match status" value="1"/>
</dbReference>
<dbReference type="FunFam" id="1.10.10.10:FF:000038">
    <property type="entry name" value="Glycine cleavage system transcriptional activator"/>
    <property type="match status" value="1"/>
</dbReference>
<dbReference type="Gene3D" id="1.10.10.10">
    <property type="entry name" value="Winged helix-like DNA-binding domain superfamily/Winged helix DNA-binding domain"/>
    <property type="match status" value="1"/>
</dbReference>
<feature type="domain" description="HTH lysR-type" evidence="5">
    <location>
        <begin position="6"/>
        <end position="63"/>
    </location>
</feature>
<evidence type="ECO:0000259" key="5">
    <source>
        <dbReference type="PROSITE" id="PS50931"/>
    </source>
</evidence>
<dbReference type="NCBIfam" id="NF008352">
    <property type="entry name" value="PRK11139.1"/>
    <property type="match status" value="1"/>
</dbReference>
<keyword evidence="3" id="KW-0238">DNA-binding</keyword>
<proteinExistence type="inferred from homology"/>
<evidence type="ECO:0000313" key="6">
    <source>
        <dbReference type="EMBL" id="SCU76865.1"/>
    </source>
</evidence>
<dbReference type="PRINTS" id="PR00039">
    <property type="entry name" value="HTHLYSR"/>
</dbReference>
<dbReference type="PANTHER" id="PTHR30537:SF74">
    <property type="entry name" value="HTH-TYPE TRANSCRIPTIONAL REGULATOR TRPI"/>
    <property type="match status" value="1"/>
</dbReference>
<dbReference type="GO" id="GO:0043565">
    <property type="term" value="F:sequence-specific DNA binding"/>
    <property type="evidence" value="ECO:0007669"/>
    <property type="project" value="TreeGrafter"/>
</dbReference>
<protein>
    <recommendedName>
        <fullName evidence="5">HTH lysR-type domain-containing protein</fullName>
    </recommendedName>
</protein>
<sequence>MARRIPPLNPLRVFEVVARTQNLTLAAQELHVSQSAVSRQIAVLETYLGIELFRRERHGVTLTRAGKSYAEEVVPAFDAIASATHRLLGSTSQGALRLRTYTTFAAKWLIPRLQDFRQQHPSIEVRIDNAIPDVDFDRDPADLAIQYGDGRWPRVNSDFLFPDEIEPVCTPAYLKQYRGARGRLEPLLQHRLLVSHYRRNDWEDWLAFAGMAAAASGTERMSFGSSVLTWQATLDGLGIAIGQTAMLKAELESGRLVRPFARPYRGDKAYYLVRPKVQREARKIMLFRDWLLETVAHEASDNERPGS</sequence>
<dbReference type="GO" id="GO:0006351">
    <property type="term" value="P:DNA-templated transcription"/>
    <property type="evidence" value="ECO:0007669"/>
    <property type="project" value="TreeGrafter"/>
</dbReference>
<dbReference type="EMBL" id="FMSH01000277">
    <property type="protein sequence ID" value="SCU76865.1"/>
    <property type="molecule type" value="Genomic_DNA"/>
</dbReference>
<dbReference type="InterPro" id="IPR036390">
    <property type="entry name" value="WH_DNA-bd_sf"/>
</dbReference>
<comment type="similarity">
    <text evidence="1">Belongs to the LysR transcriptional regulatory family.</text>
</comment>
<evidence type="ECO:0000256" key="4">
    <source>
        <dbReference type="ARBA" id="ARBA00023163"/>
    </source>
</evidence>
<dbReference type="SUPFAM" id="SSF53850">
    <property type="entry name" value="Periplasmic binding protein-like II"/>
    <property type="match status" value="1"/>
</dbReference>
<evidence type="ECO:0000256" key="3">
    <source>
        <dbReference type="ARBA" id="ARBA00023125"/>
    </source>
</evidence>
<dbReference type="SUPFAM" id="SSF46785">
    <property type="entry name" value="Winged helix' DNA-binding domain"/>
    <property type="match status" value="1"/>
</dbReference>
<dbReference type="AlphaFoldDB" id="A0A1K0IIJ1"/>
<evidence type="ECO:0000256" key="2">
    <source>
        <dbReference type="ARBA" id="ARBA00023015"/>
    </source>
</evidence>
<dbReference type="InterPro" id="IPR036388">
    <property type="entry name" value="WH-like_DNA-bd_sf"/>
</dbReference>
<dbReference type="PROSITE" id="PS50931">
    <property type="entry name" value="HTH_LYSR"/>
    <property type="match status" value="1"/>
</dbReference>
<accession>A0A1K0IIJ1</accession>
<dbReference type="Pfam" id="PF00126">
    <property type="entry name" value="HTH_1"/>
    <property type="match status" value="1"/>
</dbReference>
<dbReference type="RefSeq" id="WP_340526579.1">
    <property type="nucleotide sequence ID" value="NZ_FMSH01000277.1"/>
</dbReference>
<keyword evidence="2" id="KW-0805">Transcription regulation</keyword>
<gene>
    <name evidence="6" type="ORF">CNECB9_3480022</name>
</gene>
<organism evidence="6">
    <name type="scientific">Cupriavidus necator</name>
    <name type="common">Alcaligenes eutrophus</name>
    <name type="synonym">Ralstonia eutropha</name>
    <dbReference type="NCBI Taxonomy" id="106590"/>
    <lineage>
        <taxon>Bacteria</taxon>
        <taxon>Pseudomonadati</taxon>
        <taxon>Pseudomonadota</taxon>
        <taxon>Betaproteobacteria</taxon>
        <taxon>Burkholderiales</taxon>
        <taxon>Burkholderiaceae</taxon>
        <taxon>Cupriavidus</taxon>
    </lineage>
</organism>
<dbReference type="InterPro" id="IPR000847">
    <property type="entry name" value="LysR_HTH_N"/>
</dbReference>
<name>A0A1K0IIJ1_CUPNE</name>
<dbReference type="Pfam" id="PF03466">
    <property type="entry name" value="LysR_substrate"/>
    <property type="match status" value="1"/>
</dbReference>